<reference evidence="1 2" key="1">
    <citation type="submission" date="2014-04" db="EMBL/GenBank/DDBJ databases">
        <authorList>
            <consortium name="DOE Joint Genome Institute"/>
            <person name="Kuo A."/>
            <person name="Girlanda M."/>
            <person name="Perotto S."/>
            <person name="Kohler A."/>
            <person name="Nagy L.G."/>
            <person name="Floudas D."/>
            <person name="Copeland A."/>
            <person name="Barry K.W."/>
            <person name="Cichocki N."/>
            <person name="Veneault-Fourrey C."/>
            <person name="LaButti K."/>
            <person name="Lindquist E.A."/>
            <person name="Lipzen A."/>
            <person name="Lundell T."/>
            <person name="Morin E."/>
            <person name="Murat C."/>
            <person name="Sun H."/>
            <person name="Tunlid A."/>
            <person name="Henrissat B."/>
            <person name="Grigoriev I.V."/>
            <person name="Hibbett D.S."/>
            <person name="Martin F."/>
            <person name="Nordberg H.P."/>
            <person name="Cantor M.N."/>
            <person name="Hua S.X."/>
        </authorList>
    </citation>
    <scope>NUCLEOTIDE SEQUENCE [LARGE SCALE GENOMIC DNA]</scope>
    <source>
        <strain evidence="1 2">MUT 4182</strain>
    </source>
</reference>
<reference evidence="2" key="2">
    <citation type="submission" date="2015-01" db="EMBL/GenBank/DDBJ databases">
        <title>Evolutionary Origins and Diversification of the Mycorrhizal Mutualists.</title>
        <authorList>
            <consortium name="DOE Joint Genome Institute"/>
            <consortium name="Mycorrhizal Genomics Consortium"/>
            <person name="Kohler A."/>
            <person name="Kuo A."/>
            <person name="Nagy L.G."/>
            <person name="Floudas D."/>
            <person name="Copeland A."/>
            <person name="Barry K.W."/>
            <person name="Cichocki N."/>
            <person name="Veneault-Fourrey C."/>
            <person name="LaButti K."/>
            <person name="Lindquist E.A."/>
            <person name="Lipzen A."/>
            <person name="Lundell T."/>
            <person name="Morin E."/>
            <person name="Murat C."/>
            <person name="Riley R."/>
            <person name="Ohm R."/>
            <person name="Sun H."/>
            <person name="Tunlid A."/>
            <person name="Henrissat B."/>
            <person name="Grigoriev I.V."/>
            <person name="Hibbett D.S."/>
            <person name="Martin F."/>
        </authorList>
    </citation>
    <scope>NUCLEOTIDE SEQUENCE [LARGE SCALE GENOMIC DNA]</scope>
    <source>
        <strain evidence="2">MUT 4182</strain>
    </source>
</reference>
<evidence type="ECO:0000313" key="2">
    <source>
        <dbReference type="Proteomes" id="UP000054248"/>
    </source>
</evidence>
<dbReference type="EMBL" id="KN823093">
    <property type="protein sequence ID" value="KIO23088.1"/>
    <property type="molecule type" value="Genomic_DNA"/>
</dbReference>
<accession>A0A0C3KNY6</accession>
<protein>
    <submittedName>
        <fullName evidence="1">Uncharacterized protein</fullName>
    </submittedName>
</protein>
<name>A0A0C3KNY6_9AGAM</name>
<sequence length="385" mass="42753">MCPDIPEPWIWVVCYGASQALPLQSPIPQTPSPRPLSRAFAHLTLVRTSSPTGTQAIVAESPSSFTMVVLPEDLLCEIFLLLIRPPPPLNPWYEPKYGATPLDILSPLTMVSKDWRLLIEQTPSLWTYLSSDDPVPVTTKALLLSKTAPLRITCIGMTSEGPRSDTSIRLFIELVKPHVERWRTAVFREVPVDSLPYDCLEKGAPVLESLVLNMGYRSSAQKPFGGGPLPRLGYLYCTGDLLQLSGGLLSGLSSLSIEHKIERSIKLLDLAQILTNNPRLTMLRIKLRLSRLTAGDTFHGQLPIVDLPYLKTLDLALPGSLGDFLVRHIHAPACSKFRYDICDDPWEGSLGAIIPFFRSTLSSPNTHTDSRRRIWITPKSECLNL</sequence>
<gene>
    <name evidence="1" type="ORF">M407DRAFT_27416</name>
</gene>
<evidence type="ECO:0000313" key="1">
    <source>
        <dbReference type="EMBL" id="KIO23088.1"/>
    </source>
</evidence>
<dbReference type="Proteomes" id="UP000054248">
    <property type="component" value="Unassembled WGS sequence"/>
</dbReference>
<dbReference type="HOGENOM" id="CLU_718028_0_0_1"/>
<dbReference type="Gene3D" id="1.20.1280.50">
    <property type="match status" value="1"/>
</dbReference>
<dbReference type="AlphaFoldDB" id="A0A0C3KNY6"/>
<proteinExistence type="predicted"/>
<keyword evidence="2" id="KW-1185">Reference proteome</keyword>
<dbReference type="OrthoDB" id="10432142at2759"/>
<organism evidence="1 2">
    <name type="scientific">Tulasnella calospora MUT 4182</name>
    <dbReference type="NCBI Taxonomy" id="1051891"/>
    <lineage>
        <taxon>Eukaryota</taxon>
        <taxon>Fungi</taxon>
        <taxon>Dikarya</taxon>
        <taxon>Basidiomycota</taxon>
        <taxon>Agaricomycotina</taxon>
        <taxon>Agaricomycetes</taxon>
        <taxon>Cantharellales</taxon>
        <taxon>Tulasnellaceae</taxon>
        <taxon>Tulasnella</taxon>
    </lineage>
</organism>